<dbReference type="InParanoid" id="A0A2P5EP97"/>
<proteinExistence type="predicted"/>
<sequence length="71" mass="7993">MTKNEGFCFLSASVEHLDFPKSGHCLIVLLLASRSVVAGGIETHPFRLEPFWLKEPDCRDIIQSNWGIFGM</sequence>
<dbReference type="AlphaFoldDB" id="A0A2P5EP97"/>
<reference evidence="2" key="1">
    <citation type="submission" date="2016-06" db="EMBL/GenBank/DDBJ databases">
        <title>Parallel loss of symbiosis genes in relatives of nitrogen-fixing non-legume Parasponia.</title>
        <authorList>
            <person name="Van Velzen R."/>
            <person name="Holmer R."/>
            <person name="Bu F."/>
            <person name="Rutten L."/>
            <person name="Van Zeijl A."/>
            <person name="Liu W."/>
            <person name="Santuari L."/>
            <person name="Cao Q."/>
            <person name="Sharma T."/>
            <person name="Shen D."/>
            <person name="Roswanjaya Y."/>
            <person name="Wardhani T."/>
            <person name="Kalhor M.S."/>
            <person name="Jansen J."/>
            <person name="Van den Hoogen J."/>
            <person name="Gungor B."/>
            <person name="Hartog M."/>
            <person name="Hontelez J."/>
            <person name="Verver J."/>
            <person name="Yang W.-C."/>
            <person name="Schijlen E."/>
            <person name="Repin R."/>
            <person name="Schilthuizen M."/>
            <person name="Schranz E."/>
            <person name="Heidstra R."/>
            <person name="Miyata K."/>
            <person name="Fedorova E."/>
            <person name="Kohlen W."/>
            <person name="Bisseling T."/>
            <person name="Smit S."/>
            <person name="Geurts R."/>
        </authorList>
    </citation>
    <scope>NUCLEOTIDE SEQUENCE [LARGE SCALE GENOMIC DNA]</scope>
    <source>
        <strain evidence="2">cv. RG33-2</strain>
    </source>
</reference>
<comment type="caution">
    <text evidence="1">The sequence shown here is derived from an EMBL/GenBank/DDBJ whole genome shotgun (WGS) entry which is preliminary data.</text>
</comment>
<protein>
    <submittedName>
        <fullName evidence="1">Uncharacterized protein</fullName>
    </submittedName>
</protein>
<accession>A0A2P5EP97</accession>
<gene>
    <name evidence="1" type="ORF">TorRG33x02_168620</name>
</gene>
<keyword evidence="2" id="KW-1185">Reference proteome</keyword>
<organism evidence="1 2">
    <name type="scientific">Trema orientale</name>
    <name type="common">Charcoal tree</name>
    <name type="synonym">Celtis orientalis</name>
    <dbReference type="NCBI Taxonomy" id="63057"/>
    <lineage>
        <taxon>Eukaryota</taxon>
        <taxon>Viridiplantae</taxon>
        <taxon>Streptophyta</taxon>
        <taxon>Embryophyta</taxon>
        <taxon>Tracheophyta</taxon>
        <taxon>Spermatophyta</taxon>
        <taxon>Magnoliopsida</taxon>
        <taxon>eudicotyledons</taxon>
        <taxon>Gunneridae</taxon>
        <taxon>Pentapetalae</taxon>
        <taxon>rosids</taxon>
        <taxon>fabids</taxon>
        <taxon>Rosales</taxon>
        <taxon>Cannabaceae</taxon>
        <taxon>Trema</taxon>
    </lineage>
</organism>
<evidence type="ECO:0000313" key="1">
    <source>
        <dbReference type="EMBL" id="PON87370.1"/>
    </source>
</evidence>
<evidence type="ECO:0000313" key="2">
    <source>
        <dbReference type="Proteomes" id="UP000237000"/>
    </source>
</evidence>
<dbReference type="OrthoDB" id="1935089at2759"/>
<name>A0A2P5EP97_TREOI</name>
<dbReference type="Proteomes" id="UP000237000">
    <property type="component" value="Unassembled WGS sequence"/>
</dbReference>
<dbReference type="EMBL" id="JXTC01000118">
    <property type="protein sequence ID" value="PON87370.1"/>
    <property type="molecule type" value="Genomic_DNA"/>
</dbReference>